<dbReference type="InterPro" id="IPR000600">
    <property type="entry name" value="ROK"/>
</dbReference>
<dbReference type="Gene3D" id="3.30.420.40">
    <property type="match status" value="2"/>
</dbReference>
<comment type="similarity">
    <text evidence="1">Belongs to the ROK (NagC/XylR) family.</text>
</comment>
<dbReference type="GO" id="GO:0016301">
    <property type="term" value="F:kinase activity"/>
    <property type="evidence" value="ECO:0007669"/>
    <property type="project" value="UniProtKB-KW"/>
</dbReference>
<dbReference type="InterPro" id="IPR036388">
    <property type="entry name" value="WH-like_DNA-bd_sf"/>
</dbReference>
<protein>
    <submittedName>
        <fullName evidence="2">Putative NBD/HSP70 family sugar kinase</fullName>
    </submittedName>
</protein>
<dbReference type="Pfam" id="PF13412">
    <property type="entry name" value="HTH_24"/>
    <property type="match status" value="1"/>
</dbReference>
<dbReference type="AlphaFoldDB" id="A0A660L2L1"/>
<keyword evidence="3" id="KW-1185">Reference proteome</keyword>
<dbReference type="Pfam" id="PF00480">
    <property type="entry name" value="ROK"/>
    <property type="match status" value="1"/>
</dbReference>
<dbReference type="InterPro" id="IPR036390">
    <property type="entry name" value="WH_DNA-bd_sf"/>
</dbReference>
<dbReference type="RefSeq" id="WP_121255394.1">
    <property type="nucleotide sequence ID" value="NZ_RBIL01000002.1"/>
</dbReference>
<dbReference type="InterPro" id="IPR043129">
    <property type="entry name" value="ATPase_NBD"/>
</dbReference>
<evidence type="ECO:0000256" key="1">
    <source>
        <dbReference type="ARBA" id="ARBA00006479"/>
    </source>
</evidence>
<dbReference type="SUPFAM" id="SSF46785">
    <property type="entry name" value="Winged helix' DNA-binding domain"/>
    <property type="match status" value="1"/>
</dbReference>
<comment type="caution">
    <text evidence="2">The sequence shown here is derived from an EMBL/GenBank/DDBJ whole genome shotgun (WGS) entry which is preliminary data.</text>
</comment>
<dbReference type="EMBL" id="RBIL01000002">
    <property type="protein sequence ID" value="RKQ87112.1"/>
    <property type="molecule type" value="Genomic_DNA"/>
</dbReference>
<dbReference type="PANTHER" id="PTHR18964">
    <property type="entry name" value="ROK (REPRESSOR, ORF, KINASE) FAMILY"/>
    <property type="match status" value="1"/>
</dbReference>
<sequence length="357" mass="35941">MAPTKPTLDLLRSLSDEHVLRALMGARRATRAELAALTGLSKPTVSESVRRLGESGAVVDTGERTTGRGRVGTYYALAPTSGRALVVSLAPDGLVAEAVDAYGDVVARAVSPVPAAGRVASALRDVAAKVAGAAGRFRLAVVSAADPVDRASGRLVELPDLPFLLGALDAPAVLADLVAGPVTVDNDVNWAARAEDGGRDFAYLYLGEGLGLAVVSDEAVRRGHAGLAGEIAHVLTTGPDGSATRLTDVFAALGLRRPGSTAIDVPKLLDATETHPALARALAGVLSAVVALVDPAVVLVGGPWGPAIAPALHEMVAAEPRAVPVEAAAVTVEPALTAARAAALDALRDALVAAAAA</sequence>
<name>A0A660L2L1_9ACTN</name>
<keyword evidence="2" id="KW-0418">Kinase</keyword>
<proteinExistence type="inferred from homology"/>
<gene>
    <name evidence="2" type="ORF">C8N24_5132</name>
</gene>
<dbReference type="SUPFAM" id="SSF53067">
    <property type="entry name" value="Actin-like ATPase domain"/>
    <property type="match status" value="1"/>
</dbReference>
<evidence type="ECO:0000313" key="3">
    <source>
        <dbReference type="Proteomes" id="UP000278962"/>
    </source>
</evidence>
<dbReference type="Gene3D" id="1.10.10.10">
    <property type="entry name" value="Winged helix-like DNA-binding domain superfamily/Winged helix DNA-binding domain"/>
    <property type="match status" value="1"/>
</dbReference>
<dbReference type="Proteomes" id="UP000278962">
    <property type="component" value="Unassembled WGS sequence"/>
</dbReference>
<accession>A0A660L2L1</accession>
<dbReference type="OrthoDB" id="3189808at2"/>
<reference evidence="2 3" key="1">
    <citation type="submission" date="2018-10" db="EMBL/GenBank/DDBJ databases">
        <title>Genomic Encyclopedia of Archaeal and Bacterial Type Strains, Phase II (KMG-II): from individual species to whole genera.</title>
        <authorList>
            <person name="Goeker M."/>
        </authorList>
    </citation>
    <scope>NUCLEOTIDE SEQUENCE [LARGE SCALE GENOMIC DNA]</scope>
    <source>
        <strain evidence="2 3">DSM 14954</strain>
    </source>
</reference>
<organism evidence="2 3">
    <name type="scientific">Solirubrobacter pauli</name>
    <dbReference type="NCBI Taxonomy" id="166793"/>
    <lineage>
        <taxon>Bacteria</taxon>
        <taxon>Bacillati</taxon>
        <taxon>Actinomycetota</taxon>
        <taxon>Thermoleophilia</taxon>
        <taxon>Solirubrobacterales</taxon>
        <taxon>Solirubrobacteraceae</taxon>
        <taxon>Solirubrobacter</taxon>
    </lineage>
</organism>
<evidence type="ECO:0000313" key="2">
    <source>
        <dbReference type="EMBL" id="RKQ87112.1"/>
    </source>
</evidence>
<keyword evidence="2" id="KW-0808">Transferase</keyword>
<dbReference type="PANTHER" id="PTHR18964:SF149">
    <property type="entry name" value="BIFUNCTIONAL UDP-N-ACETYLGLUCOSAMINE 2-EPIMERASE_N-ACETYLMANNOSAMINE KINASE"/>
    <property type="match status" value="1"/>
</dbReference>